<dbReference type="SUPFAM" id="SSF50978">
    <property type="entry name" value="WD40 repeat-like"/>
    <property type="match status" value="1"/>
</dbReference>
<dbReference type="SUPFAM" id="SSF52540">
    <property type="entry name" value="P-loop containing nucleoside triphosphate hydrolases"/>
    <property type="match status" value="1"/>
</dbReference>
<reference evidence="2 3" key="1">
    <citation type="submission" date="2017-07" db="EMBL/GenBank/DDBJ databases">
        <title>Leptospira spp. isolated from tropical soils.</title>
        <authorList>
            <person name="Thibeaux R."/>
            <person name="Iraola G."/>
            <person name="Ferres I."/>
            <person name="Bierque E."/>
            <person name="Girault D."/>
            <person name="Soupe-Gilbert M.-E."/>
            <person name="Picardeau M."/>
            <person name="Goarant C."/>
        </authorList>
    </citation>
    <scope>NUCLEOTIDE SEQUENCE [LARGE SCALE GENOMIC DNA]</scope>
    <source>
        <strain evidence="2 3">FH4-C-A2</strain>
    </source>
</reference>
<dbReference type="EMBL" id="NPDR01000016">
    <property type="protein sequence ID" value="PJZ47554.1"/>
    <property type="molecule type" value="Genomic_DNA"/>
</dbReference>
<comment type="caution">
    <text evidence="2">The sequence shown here is derived from an EMBL/GenBank/DDBJ whole genome shotgun (WGS) entry which is preliminary data.</text>
</comment>
<feature type="domain" description="Double-GTPase 2" evidence="1">
    <location>
        <begin position="148"/>
        <end position="261"/>
    </location>
</feature>
<dbReference type="Pfam" id="PF19993">
    <property type="entry name" value="DO-GTPase2"/>
    <property type="match status" value="1"/>
</dbReference>
<keyword evidence="3" id="KW-1185">Reference proteome</keyword>
<name>A0A2M9Y7L4_9LEPT</name>
<accession>A0A2M9Y7L4</accession>
<sequence length="647" mass="72546">MSEKKGERKKTIKKNDEIIINESSIDLENVEFFKNIVKKFTEIESDQIILSIPVWGWQDTGKTTSILTAGYFLNCVSHGISLSVVNYLDELERLQDQNDWMKKNGIIEVAISSKSIFLSASKDFIDNNSWPPGTDAHTPYFFRIDKPNGQLGYLYIPDIPGGSFQDATNEAIEVLESADGIVVIIDPQLYNRQNSLAKHYKDEIRGVLFASAKRKIPIAIFITKSDNFSGIDSAIIDDVNATLEIIKSSVEAHDIEVFRTSVIGFEIVNEKIGTQDEKKLPESNTRKPELLLKGWIWLLFKAIHRSIKIGVNDKINFHPSVSLGNRKSLSSSNPDIREIGSLTNQESYPILSIQSPKEQLDIISAANDGTLRKQIIKVKDSAISTGSVLELGKITDPPEDIFNLKFQYNNGSLIAGKSKEADVIWSGILGEEIKKRPIENTIASWNAFSQNEILTLNNGGKISLISLNGDEWLTKKFIPLFSKKSAVSSLRYEKKLSSVLAIHGTESEGVKLIDGTFDERLKYNLKKNDDVIFLHILPSLEVFAISNEGKLRIFSEDNVQEIEGANITNLELISFGLNNSRIAFISADNTLRICFKDKKGQFQITGNKYSVKLTGLPDSVILDESENYVICSFREAMIWRVFKIYGL</sequence>
<dbReference type="RefSeq" id="WP_100711823.1">
    <property type="nucleotide sequence ID" value="NZ_NPDR01000016.1"/>
</dbReference>
<proteinExistence type="predicted"/>
<dbReference type="OrthoDB" id="9553609at2"/>
<dbReference type="InterPro" id="IPR027417">
    <property type="entry name" value="P-loop_NTPase"/>
</dbReference>
<evidence type="ECO:0000313" key="2">
    <source>
        <dbReference type="EMBL" id="PJZ47554.1"/>
    </source>
</evidence>
<gene>
    <name evidence="2" type="ORF">CH362_18610</name>
</gene>
<evidence type="ECO:0000313" key="3">
    <source>
        <dbReference type="Proteomes" id="UP000231926"/>
    </source>
</evidence>
<dbReference type="InterPro" id="IPR036322">
    <property type="entry name" value="WD40_repeat_dom_sf"/>
</dbReference>
<protein>
    <recommendedName>
        <fullName evidence="1">Double-GTPase 2 domain-containing protein</fullName>
    </recommendedName>
</protein>
<dbReference type="AlphaFoldDB" id="A0A2M9Y7L4"/>
<dbReference type="InterPro" id="IPR045528">
    <property type="entry name" value="DO-GTPase2"/>
</dbReference>
<evidence type="ECO:0000259" key="1">
    <source>
        <dbReference type="Pfam" id="PF19993"/>
    </source>
</evidence>
<organism evidence="2 3">
    <name type="scientific">Leptospira saintgironsiae</name>
    <dbReference type="NCBI Taxonomy" id="2023183"/>
    <lineage>
        <taxon>Bacteria</taxon>
        <taxon>Pseudomonadati</taxon>
        <taxon>Spirochaetota</taxon>
        <taxon>Spirochaetia</taxon>
        <taxon>Leptospirales</taxon>
        <taxon>Leptospiraceae</taxon>
        <taxon>Leptospira</taxon>
    </lineage>
</organism>
<dbReference type="Proteomes" id="UP000231926">
    <property type="component" value="Unassembled WGS sequence"/>
</dbReference>